<organism evidence="2 3">
    <name type="scientific">Paenibacillus aquistagni</name>
    <dbReference type="NCBI Taxonomy" id="1852522"/>
    <lineage>
        <taxon>Bacteria</taxon>
        <taxon>Bacillati</taxon>
        <taxon>Bacillota</taxon>
        <taxon>Bacilli</taxon>
        <taxon>Bacillales</taxon>
        <taxon>Paenibacillaceae</taxon>
        <taxon>Paenibacillus</taxon>
    </lineage>
</organism>
<dbReference type="Proteomes" id="UP000193834">
    <property type="component" value="Unassembled WGS sequence"/>
</dbReference>
<dbReference type="OrthoDB" id="256906at2"/>
<protein>
    <submittedName>
        <fullName evidence="2">Sugar phosphate isomerase/epimerase</fullName>
    </submittedName>
</protein>
<dbReference type="InterPro" id="IPR050312">
    <property type="entry name" value="IolE/XylAMocC-like"/>
</dbReference>
<feature type="domain" description="Xylose isomerase-like TIM barrel" evidence="1">
    <location>
        <begin position="26"/>
        <end position="267"/>
    </location>
</feature>
<evidence type="ECO:0000259" key="1">
    <source>
        <dbReference type="Pfam" id="PF01261"/>
    </source>
</evidence>
<dbReference type="GO" id="GO:0016853">
    <property type="term" value="F:isomerase activity"/>
    <property type="evidence" value="ECO:0007669"/>
    <property type="project" value="UniProtKB-KW"/>
</dbReference>
<dbReference type="RefSeq" id="WP_085494114.1">
    <property type="nucleotide sequence ID" value="NZ_FXAZ01000002.1"/>
</dbReference>
<dbReference type="InterPro" id="IPR036237">
    <property type="entry name" value="Xyl_isomerase-like_sf"/>
</dbReference>
<dbReference type="SUPFAM" id="SSF51658">
    <property type="entry name" value="Xylose isomerase-like"/>
    <property type="match status" value="1"/>
</dbReference>
<evidence type="ECO:0000313" key="3">
    <source>
        <dbReference type="Proteomes" id="UP000193834"/>
    </source>
</evidence>
<dbReference type="PANTHER" id="PTHR12110:SF53">
    <property type="entry name" value="BLR5974 PROTEIN"/>
    <property type="match status" value="1"/>
</dbReference>
<proteinExistence type="predicted"/>
<dbReference type="Gene3D" id="3.20.20.150">
    <property type="entry name" value="Divalent-metal-dependent TIM barrel enzymes"/>
    <property type="match status" value="1"/>
</dbReference>
<evidence type="ECO:0000313" key="2">
    <source>
        <dbReference type="EMBL" id="SMG33734.1"/>
    </source>
</evidence>
<dbReference type="STRING" id="1852522.SAMN06295960_1869"/>
<sequence length="287" mass="31925">MKLGISTYCLYGAMANGKMDVLQAMDWIKEQGADHVEIVPIGYDLIETPALVGSIVDKAKALNLEISNYCIGANFAGLDDEAFEQEIKRVQAHVDVANQLGVKLMRHDVASRPHAETGTAYFEKDLPKLVEACQRIADYALPHGITTSVENHGFYLQNSERVRRLVLQVDRPNFKTTLDVGNFICVDEPSLYAVQQNLPLASIVHLKDFYIRPADSNMGEGWFQTLHGQYVRGAIVGHGDLPLQAIVKHVKQSGYDGYISIEFEGMEECLTGTRVALATSRRLWEEA</sequence>
<keyword evidence="3" id="KW-1185">Reference proteome</keyword>
<reference evidence="2 3" key="1">
    <citation type="submission" date="2017-04" db="EMBL/GenBank/DDBJ databases">
        <authorList>
            <person name="Afonso C.L."/>
            <person name="Miller P.J."/>
            <person name="Scott M.A."/>
            <person name="Spackman E."/>
            <person name="Goraichik I."/>
            <person name="Dimitrov K.M."/>
            <person name="Suarez D.L."/>
            <person name="Swayne D.E."/>
        </authorList>
    </citation>
    <scope>NUCLEOTIDE SEQUENCE [LARGE SCALE GENOMIC DNA]</scope>
    <source>
        <strain evidence="2 3">11</strain>
    </source>
</reference>
<dbReference type="EMBL" id="FXAZ01000002">
    <property type="protein sequence ID" value="SMG33734.1"/>
    <property type="molecule type" value="Genomic_DNA"/>
</dbReference>
<dbReference type="InterPro" id="IPR013022">
    <property type="entry name" value="Xyl_isomerase-like_TIM-brl"/>
</dbReference>
<dbReference type="Pfam" id="PF01261">
    <property type="entry name" value="AP_endonuc_2"/>
    <property type="match status" value="1"/>
</dbReference>
<keyword evidence="2" id="KW-0413">Isomerase</keyword>
<gene>
    <name evidence="2" type="ORF">SAMN06295960_1869</name>
</gene>
<name>A0A1X7JYS1_9BACL</name>
<dbReference type="AlphaFoldDB" id="A0A1X7JYS1"/>
<dbReference type="PANTHER" id="PTHR12110">
    <property type="entry name" value="HYDROXYPYRUVATE ISOMERASE"/>
    <property type="match status" value="1"/>
</dbReference>
<accession>A0A1X7JYS1</accession>